<dbReference type="GO" id="GO:0034727">
    <property type="term" value="P:piecemeal microautophagy of the nucleus"/>
    <property type="evidence" value="ECO:0007669"/>
    <property type="project" value="TreeGrafter"/>
</dbReference>
<dbReference type="Gene3D" id="3.10.20.90">
    <property type="entry name" value="Phosphatidylinositol 3-kinase Catalytic Subunit, Chain A, domain 1"/>
    <property type="match status" value="1"/>
</dbReference>
<evidence type="ECO:0000256" key="1">
    <source>
        <dbReference type="ARBA" id="ARBA00004623"/>
    </source>
</evidence>
<evidence type="ECO:0000256" key="9">
    <source>
        <dbReference type="ARBA" id="ARBA00023136"/>
    </source>
</evidence>
<evidence type="ECO:0000256" key="10">
    <source>
        <dbReference type="RuleBase" id="RU361201"/>
    </source>
</evidence>
<dbReference type="InterPro" id="IPR007242">
    <property type="entry name" value="Atg12"/>
</dbReference>
<dbReference type="EMBL" id="JAKWBI020000013">
    <property type="protein sequence ID" value="KAJ2906507.1"/>
    <property type="molecule type" value="Genomic_DNA"/>
</dbReference>
<keyword evidence="4 10" id="KW-0813">Transport</keyword>
<dbReference type="GO" id="GO:0000045">
    <property type="term" value="P:autophagosome assembly"/>
    <property type="evidence" value="ECO:0007669"/>
    <property type="project" value="InterPro"/>
</dbReference>
<evidence type="ECO:0000256" key="7">
    <source>
        <dbReference type="ARBA" id="ARBA00022927"/>
    </source>
</evidence>
<feature type="compositionally biased region" description="Polar residues" evidence="11">
    <location>
        <begin position="1"/>
        <end position="10"/>
    </location>
</feature>
<reference evidence="12" key="1">
    <citation type="submission" date="2022-07" db="EMBL/GenBank/DDBJ databases">
        <title>Draft genome sequence of Zalerion maritima ATCC 34329, a (micro)plastics degrading marine fungus.</title>
        <authorList>
            <person name="Paco A."/>
            <person name="Goncalves M.F.M."/>
            <person name="Rocha-Santos T.A.P."/>
            <person name="Alves A."/>
        </authorList>
    </citation>
    <scope>NUCLEOTIDE SEQUENCE</scope>
    <source>
        <strain evidence="12">ATCC 34329</strain>
    </source>
</reference>
<gene>
    <name evidence="12" type="ORF">MKZ38_001488</name>
</gene>
<evidence type="ECO:0000313" key="13">
    <source>
        <dbReference type="Proteomes" id="UP001201980"/>
    </source>
</evidence>
<keyword evidence="5 10" id="KW-1017">Isopeptide bond</keyword>
<dbReference type="Proteomes" id="UP001201980">
    <property type="component" value="Unassembled WGS sequence"/>
</dbReference>
<evidence type="ECO:0000256" key="3">
    <source>
        <dbReference type="ARBA" id="ARBA00015875"/>
    </source>
</evidence>
<keyword evidence="13" id="KW-1185">Reference proteome</keyword>
<evidence type="ECO:0000256" key="4">
    <source>
        <dbReference type="ARBA" id="ARBA00022448"/>
    </source>
</evidence>
<dbReference type="FunFam" id="3.10.20.90:FF:000148">
    <property type="entry name" value="Ubiquitin-like protein ATG12"/>
    <property type="match status" value="1"/>
</dbReference>
<dbReference type="PANTHER" id="PTHR13385">
    <property type="entry name" value="AUTOPHAGY PROTEIN 12"/>
    <property type="match status" value="1"/>
</dbReference>
<dbReference type="GO" id="GO:0034045">
    <property type="term" value="C:phagophore assembly site membrane"/>
    <property type="evidence" value="ECO:0007669"/>
    <property type="project" value="UniProtKB-SubCell"/>
</dbReference>
<organism evidence="12 13">
    <name type="scientific">Zalerion maritima</name>
    <dbReference type="NCBI Taxonomy" id="339359"/>
    <lineage>
        <taxon>Eukaryota</taxon>
        <taxon>Fungi</taxon>
        <taxon>Dikarya</taxon>
        <taxon>Ascomycota</taxon>
        <taxon>Pezizomycotina</taxon>
        <taxon>Sordariomycetes</taxon>
        <taxon>Lulworthiomycetidae</taxon>
        <taxon>Lulworthiales</taxon>
        <taxon>Lulworthiaceae</taxon>
        <taxon>Zalerion</taxon>
    </lineage>
</organism>
<dbReference type="GO" id="GO:0000421">
    <property type="term" value="C:autophagosome membrane"/>
    <property type="evidence" value="ECO:0007669"/>
    <property type="project" value="TreeGrafter"/>
</dbReference>
<comment type="subcellular location">
    <subcellularLocation>
        <location evidence="1 10">Preautophagosomal structure membrane</location>
        <topology evidence="1 10">Peripheral membrane protein</topology>
    </subcellularLocation>
</comment>
<comment type="similarity">
    <text evidence="2 10">Belongs to the ATG12 family.</text>
</comment>
<evidence type="ECO:0000313" key="12">
    <source>
        <dbReference type="EMBL" id="KAJ2906507.1"/>
    </source>
</evidence>
<evidence type="ECO:0000256" key="6">
    <source>
        <dbReference type="ARBA" id="ARBA00022786"/>
    </source>
</evidence>
<name>A0AAD5RZR0_9PEZI</name>
<dbReference type="GO" id="GO:0019776">
    <property type="term" value="F:Atg8-family ligase activity"/>
    <property type="evidence" value="ECO:0007669"/>
    <property type="project" value="TreeGrafter"/>
</dbReference>
<dbReference type="AlphaFoldDB" id="A0AAD5RZR0"/>
<dbReference type="SUPFAM" id="SSF54236">
    <property type="entry name" value="Ubiquitin-like"/>
    <property type="match status" value="1"/>
</dbReference>
<comment type="subunit">
    <text evidence="10">Forms a conjugate with ATG5.</text>
</comment>
<keyword evidence="7 10" id="KW-0653">Protein transport</keyword>
<dbReference type="GO" id="GO:0000422">
    <property type="term" value="P:autophagy of mitochondrion"/>
    <property type="evidence" value="ECO:0007669"/>
    <property type="project" value="TreeGrafter"/>
</dbReference>
<protein>
    <recommendedName>
        <fullName evidence="3 10">Ubiquitin-like protein ATG12</fullName>
    </recommendedName>
</protein>
<keyword evidence="6 10" id="KW-0833">Ubl conjugation pathway</keyword>
<dbReference type="CDD" id="cd01612">
    <property type="entry name" value="Ubl_ATG12"/>
    <property type="match status" value="1"/>
</dbReference>
<sequence length="146" mass="15947">MESQNANPHRSPSPIPSPELERSGSPDIPLTMTASAVLTHLPPDATTALEEAGKFAQEKVVIRFKPVGSAPMIRRDVCKVTATQKFEAIVAYLRRSLQAKETDSVFLYINSTFAPALDEIVGNLHQCFKDSNDQLIVSYAMTPAFG</sequence>
<comment type="function">
    <text evidence="10">Ubiquitin-like protein involved in cytoplasm to vacuole transport (Cvt), autophagy vesicles formation, mitophagy, and nucleophagy.</text>
</comment>
<keyword evidence="9 10" id="KW-0472">Membrane</keyword>
<dbReference type="GO" id="GO:0015031">
    <property type="term" value="P:protein transport"/>
    <property type="evidence" value="ECO:0007669"/>
    <property type="project" value="UniProtKB-KW"/>
</dbReference>
<evidence type="ECO:0000256" key="11">
    <source>
        <dbReference type="SAM" id="MobiDB-lite"/>
    </source>
</evidence>
<proteinExistence type="inferred from homology"/>
<accession>A0AAD5RZR0</accession>
<dbReference type="PANTHER" id="PTHR13385:SF0">
    <property type="entry name" value="UBIQUITIN-LIKE PROTEIN ATG12"/>
    <property type="match status" value="1"/>
</dbReference>
<dbReference type="GO" id="GO:0034274">
    <property type="term" value="C:Atg12-Atg5-Atg16 complex"/>
    <property type="evidence" value="ECO:0007669"/>
    <property type="project" value="TreeGrafter"/>
</dbReference>
<evidence type="ECO:0000256" key="5">
    <source>
        <dbReference type="ARBA" id="ARBA00022499"/>
    </source>
</evidence>
<dbReference type="Pfam" id="PF04110">
    <property type="entry name" value="APG12"/>
    <property type="match status" value="1"/>
</dbReference>
<evidence type="ECO:0000256" key="2">
    <source>
        <dbReference type="ARBA" id="ARBA00007778"/>
    </source>
</evidence>
<evidence type="ECO:0000256" key="8">
    <source>
        <dbReference type="ARBA" id="ARBA00023006"/>
    </source>
</evidence>
<dbReference type="GO" id="GO:0097352">
    <property type="term" value="P:autophagosome maturation"/>
    <property type="evidence" value="ECO:0007669"/>
    <property type="project" value="TreeGrafter"/>
</dbReference>
<keyword evidence="8 10" id="KW-0072">Autophagy</keyword>
<feature type="region of interest" description="Disordered" evidence="11">
    <location>
        <begin position="1"/>
        <end position="28"/>
    </location>
</feature>
<comment type="caution">
    <text evidence="12">The sequence shown here is derived from an EMBL/GenBank/DDBJ whole genome shotgun (WGS) entry which is preliminary data.</text>
</comment>
<dbReference type="InterPro" id="IPR029071">
    <property type="entry name" value="Ubiquitin-like_domsf"/>
</dbReference>
<dbReference type="GO" id="GO:0061723">
    <property type="term" value="P:glycophagy"/>
    <property type="evidence" value="ECO:0007669"/>
    <property type="project" value="TreeGrafter"/>
</dbReference>